<comment type="caution">
    <text evidence="1">The sequence shown here is derived from an EMBL/GenBank/DDBJ whole genome shotgun (WGS) entry which is preliminary data.</text>
</comment>
<proteinExistence type="predicted"/>
<name>Q7R7R6_PLAYO</name>
<keyword evidence="2" id="KW-1185">Reference proteome</keyword>
<protein>
    <submittedName>
        <fullName evidence="1">Uncharacterized protein</fullName>
    </submittedName>
</protein>
<sequence length="23" mass="2768">MLCVRVEVMFSEPIFGVHIDFIW</sequence>
<dbReference type="PaxDb" id="73239-Q7R7R6"/>
<evidence type="ECO:0000313" key="1">
    <source>
        <dbReference type="EMBL" id="EAA19992.1"/>
    </source>
</evidence>
<gene>
    <name evidence="1" type="ORF">PY07515</name>
</gene>
<reference evidence="1 2" key="1">
    <citation type="journal article" date="2002" name="Nature">
        <title>Genome sequence and comparative analysis of the model rodent malaria parasite Plasmodium yoelii yoelii.</title>
        <authorList>
            <person name="Carlton J.M."/>
            <person name="Angiuoli S.V."/>
            <person name="Suh B.B."/>
            <person name="Kooij T.W."/>
            <person name="Pertea M."/>
            <person name="Silva J.C."/>
            <person name="Ermolaeva M.D."/>
            <person name="Allen J.E."/>
            <person name="Selengut J.D."/>
            <person name="Koo H.L."/>
            <person name="Peterson J.D."/>
            <person name="Pop M."/>
            <person name="Kosack D.S."/>
            <person name="Shumway M.F."/>
            <person name="Bidwell S.L."/>
            <person name="Shallom S.J."/>
            <person name="van Aken S.E."/>
            <person name="Riedmuller S.B."/>
            <person name="Feldblyum T.V."/>
            <person name="Cho J.K."/>
            <person name="Quackenbush J."/>
            <person name="Sedegah M."/>
            <person name="Shoaibi A."/>
            <person name="Cummings L.M."/>
            <person name="Florens L."/>
            <person name="Yates J.R."/>
            <person name="Raine J.D."/>
            <person name="Sinden R.E."/>
            <person name="Harris M.A."/>
            <person name="Cunningham D.A."/>
            <person name="Preiser P.R."/>
            <person name="Bergman L.W."/>
            <person name="Vaidya A.B."/>
            <person name="van Lin L.H."/>
            <person name="Janse C.J."/>
            <person name="Waters A.P."/>
            <person name="Smith H.O."/>
            <person name="White O.R."/>
            <person name="Salzberg S.L."/>
            <person name="Venter J.C."/>
            <person name="Fraser C.M."/>
            <person name="Hoffman S.L."/>
            <person name="Gardner M.J."/>
            <person name="Carucci D.J."/>
        </authorList>
    </citation>
    <scope>NUCLEOTIDE SEQUENCE [LARGE SCALE GENOMIC DNA]</scope>
    <source>
        <strain evidence="1 2">17XNL</strain>
    </source>
</reference>
<organism evidence="1 2">
    <name type="scientific">Plasmodium yoelii yoelii</name>
    <dbReference type="NCBI Taxonomy" id="73239"/>
    <lineage>
        <taxon>Eukaryota</taxon>
        <taxon>Sar</taxon>
        <taxon>Alveolata</taxon>
        <taxon>Apicomplexa</taxon>
        <taxon>Aconoidasida</taxon>
        <taxon>Haemosporida</taxon>
        <taxon>Plasmodiidae</taxon>
        <taxon>Plasmodium</taxon>
        <taxon>Plasmodium (Vinckeia)</taxon>
    </lineage>
</organism>
<evidence type="ECO:0000313" key="2">
    <source>
        <dbReference type="Proteomes" id="UP000008553"/>
    </source>
</evidence>
<dbReference type="InParanoid" id="Q7R7R6"/>
<dbReference type="EMBL" id="AABL01002781">
    <property type="protein sequence ID" value="EAA19992.1"/>
    <property type="molecule type" value="Genomic_DNA"/>
</dbReference>
<dbReference type="Proteomes" id="UP000008553">
    <property type="component" value="Unassembled WGS sequence"/>
</dbReference>
<dbReference type="AlphaFoldDB" id="Q7R7R6"/>
<accession>Q7R7R6</accession>